<name>A0A2S0WER6_9CORY</name>
<evidence type="ECO:0000259" key="1">
    <source>
        <dbReference type="Pfam" id="PF01757"/>
    </source>
</evidence>
<dbReference type="GO" id="GO:0009103">
    <property type="term" value="P:lipopolysaccharide biosynthetic process"/>
    <property type="evidence" value="ECO:0007669"/>
    <property type="project" value="TreeGrafter"/>
</dbReference>
<accession>A0A2S0WER6</accession>
<dbReference type="Proteomes" id="UP000244754">
    <property type="component" value="Chromosome"/>
</dbReference>
<dbReference type="InterPro" id="IPR043968">
    <property type="entry name" value="SGNH"/>
</dbReference>
<proteinExistence type="predicted"/>
<evidence type="ECO:0000259" key="2">
    <source>
        <dbReference type="Pfam" id="PF19040"/>
    </source>
</evidence>
<feature type="domain" description="Acyltransferase 3" evidence="1">
    <location>
        <begin position="12"/>
        <end position="339"/>
    </location>
</feature>
<evidence type="ECO:0000313" key="4">
    <source>
        <dbReference type="Proteomes" id="UP000244754"/>
    </source>
</evidence>
<organism evidence="3 4">
    <name type="scientific">Corynebacterium liangguodongii</name>
    <dbReference type="NCBI Taxonomy" id="2079535"/>
    <lineage>
        <taxon>Bacteria</taxon>
        <taxon>Bacillati</taxon>
        <taxon>Actinomycetota</taxon>
        <taxon>Actinomycetes</taxon>
        <taxon>Mycobacteriales</taxon>
        <taxon>Corynebacteriaceae</taxon>
        <taxon>Corynebacterium</taxon>
    </lineage>
</organism>
<protein>
    <submittedName>
        <fullName evidence="3">Acyltransferase</fullName>
    </submittedName>
</protein>
<keyword evidence="3" id="KW-0808">Transferase</keyword>
<evidence type="ECO:0000313" key="3">
    <source>
        <dbReference type="EMBL" id="AWB84259.1"/>
    </source>
</evidence>
<sequence>MNTPVKSPPHRADLDGLRGLAIALVVVFHIFAGRVSGGVDIFLLLSGYFFLGSQLRYASRVDASFNPFWPIWRTLRRLVPVLAAAIAAVVSVAYVFLPQWFRPEILHQASASIAYVQNWSLYAQGASYDVASDGVSPLQHLWSMSVQGQFYLFAIAFSLLLGLAFRRRPHLVMTVAGPILALITAASFAFALFLGSRDQDLNYYSTYSRAWELTLGAVLAIYASTLRIPRRTRGAAMTAGLFMVATTGLLFDGATQFPGPAALYPIGAAALIILAGSADDAAAPASAAVLTNPVSQWLGRISYSLYVWHWPILIGATIVSGRQTPSIALGLAVLALSLLAGQASYLILERPLRQHRRRPRAGEHPLSDAWAALRSSLQARVRAAGGTAVALVAIGLLALSPSVTAYRDSALAQPLDPALYPGAGALHGAPVPRAEAMPSPLIVSEMYPVVGGQGCMSFYFNDPTQVITHQYDDQAMPECVYGDPAGETVVYLIGGSHAEQWASPLDTIGTRRGIKVIPLLRQGCPFALGPQAEDYSPECRRFNETVIGHIAANPPDAVVSTTTRPLPFNDGPGRPDYVPESYVAGWDALAEANIPFFGLRDSPWHIDEAGHPISPVRCVVELKDEEACALPREWAYAPEDPAAEVLRSYPGMISIDTADWFCTPDSCPAIVGNIYVYRDDNHISESYAATLTDTLDRALMTFLDTIAAR</sequence>
<gene>
    <name evidence="3" type="ORF">C3E79_07020</name>
</gene>
<dbReference type="Pfam" id="PF19040">
    <property type="entry name" value="SGNH"/>
    <property type="match status" value="1"/>
</dbReference>
<keyword evidence="4" id="KW-1185">Reference proteome</keyword>
<dbReference type="GO" id="GO:0016020">
    <property type="term" value="C:membrane"/>
    <property type="evidence" value="ECO:0007669"/>
    <property type="project" value="TreeGrafter"/>
</dbReference>
<feature type="domain" description="SGNH" evidence="2">
    <location>
        <begin position="475"/>
        <end position="695"/>
    </location>
</feature>
<dbReference type="EMBL" id="CP026948">
    <property type="protein sequence ID" value="AWB84259.1"/>
    <property type="molecule type" value="Genomic_DNA"/>
</dbReference>
<keyword evidence="3" id="KW-0012">Acyltransferase</keyword>
<dbReference type="PANTHER" id="PTHR23028">
    <property type="entry name" value="ACETYLTRANSFERASE"/>
    <property type="match status" value="1"/>
</dbReference>
<dbReference type="InterPro" id="IPR050879">
    <property type="entry name" value="Acyltransferase_3"/>
</dbReference>
<dbReference type="Pfam" id="PF01757">
    <property type="entry name" value="Acyl_transf_3"/>
    <property type="match status" value="1"/>
</dbReference>
<dbReference type="GO" id="GO:0016747">
    <property type="term" value="F:acyltransferase activity, transferring groups other than amino-acyl groups"/>
    <property type="evidence" value="ECO:0007669"/>
    <property type="project" value="InterPro"/>
</dbReference>
<dbReference type="KEGG" id="clia:C3E79_07020"/>
<dbReference type="PANTHER" id="PTHR23028:SF53">
    <property type="entry name" value="ACYL_TRANSF_3 DOMAIN-CONTAINING PROTEIN"/>
    <property type="match status" value="1"/>
</dbReference>
<dbReference type="AlphaFoldDB" id="A0A2S0WER6"/>
<reference evidence="4" key="1">
    <citation type="submission" date="2018-01" db="EMBL/GenBank/DDBJ databases">
        <authorList>
            <person name="Li J."/>
        </authorList>
    </citation>
    <scope>NUCLEOTIDE SEQUENCE [LARGE SCALE GENOMIC DNA]</scope>
    <source>
        <strain evidence="4">2184</strain>
    </source>
</reference>
<dbReference type="InterPro" id="IPR002656">
    <property type="entry name" value="Acyl_transf_3_dom"/>
</dbReference>